<dbReference type="Proteomes" id="UP000185511">
    <property type="component" value="Chromosome"/>
</dbReference>
<dbReference type="InterPro" id="IPR039422">
    <property type="entry name" value="MarR/SlyA-like"/>
</dbReference>
<dbReference type="PANTHER" id="PTHR33164:SF57">
    <property type="entry name" value="MARR-FAMILY TRANSCRIPTIONAL REGULATOR"/>
    <property type="match status" value="1"/>
</dbReference>
<evidence type="ECO:0000259" key="1">
    <source>
        <dbReference type="PROSITE" id="PS50995"/>
    </source>
</evidence>
<accession>A0AAC9LA71</accession>
<dbReference type="Gene3D" id="1.10.10.10">
    <property type="entry name" value="Winged helix-like DNA-binding domain superfamily/Winged helix DNA-binding domain"/>
    <property type="match status" value="1"/>
</dbReference>
<dbReference type="SMART" id="SM00347">
    <property type="entry name" value="HTH_MARR"/>
    <property type="match status" value="1"/>
</dbReference>
<dbReference type="PROSITE" id="PS50995">
    <property type="entry name" value="HTH_MARR_2"/>
    <property type="match status" value="1"/>
</dbReference>
<reference evidence="3" key="1">
    <citation type="submission" date="2016-06" db="EMBL/GenBank/DDBJ databases">
        <title>Complete genome sequence of Actinoalloteichus fjordicus DSM 46855 (=ADI127-17), type strain of the new species Actinoalloteichus fjordicus.</title>
        <authorList>
            <person name="Ruckert C."/>
            <person name="Nouioui I."/>
            <person name="Willmese J."/>
            <person name="van Wezel G."/>
            <person name="Klenk H.-P."/>
            <person name="Kalinowski J."/>
            <person name="Zotchev S.B."/>
        </authorList>
    </citation>
    <scope>NUCLEOTIDE SEQUENCE [LARGE SCALE GENOMIC DNA]</scope>
    <source>
        <strain evidence="3">ADI127-7</strain>
    </source>
</reference>
<dbReference type="PANTHER" id="PTHR33164">
    <property type="entry name" value="TRANSCRIPTIONAL REGULATOR, MARR FAMILY"/>
    <property type="match status" value="1"/>
</dbReference>
<sequence>MIGRLAGRSGAGGIPTNTAGFEVLDAVEAAELDGRQIGVTGVASALAVDQPRASRLVADLVTAGLLRREADQRDGRRTVLMRTAEGQAASVVAHRFRQSVLAAAMADFSPQEQADFARLLTTFVGRLPTVPAP</sequence>
<protein>
    <submittedName>
        <fullName evidence="2">Transcriptional regulator, MarR family</fullName>
    </submittedName>
</protein>
<gene>
    <name evidence="2" type="ORF">UA74_08760</name>
</gene>
<dbReference type="AlphaFoldDB" id="A0AAC9LA71"/>
<dbReference type="InterPro" id="IPR000835">
    <property type="entry name" value="HTH_MarR-typ"/>
</dbReference>
<dbReference type="InterPro" id="IPR036388">
    <property type="entry name" value="WH-like_DNA-bd_sf"/>
</dbReference>
<keyword evidence="3" id="KW-1185">Reference proteome</keyword>
<dbReference type="InterPro" id="IPR036390">
    <property type="entry name" value="WH_DNA-bd_sf"/>
</dbReference>
<feature type="domain" description="HTH marR-type" evidence="1">
    <location>
        <begin position="1"/>
        <end position="125"/>
    </location>
</feature>
<organism evidence="2 3">
    <name type="scientific">Actinoalloteichus fjordicus</name>
    <dbReference type="NCBI Taxonomy" id="1612552"/>
    <lineage>
        <taxon>Bacteria</taxon>
        <taxon>Bacillati</taxon>
        <taxon>Actinomycetota</taxon>
        <taxon>Actinomycetes</taxon>
        <taxon>Pseudonocardiales</taxon>
        <taxon>Pseudonocardiaceae</taxon>
        <taxon>Actinoalloteichus</taxon>
    </lineage>
</organism>
<dbReference type="GO" id="GO:0006950">
    <property type="term" value="P:response to stress"/>
    <property type="evidence" value="ECO:0007669"/>
    <property type="project" value="TreeGrafter"/>
</dbReference>
<dbReference type="GO" id="GO:0003700">
    <property type="term" value="F:DNA-binding transcription factor activity"/>
    <property type="evidence" value="ECO:0007669"/>
    <property type="project" value="InterPro"/>
</dbReference>
<evidence type="ECO:0000313" key="3">
    <source>
        <dbReference type="Proteomes" id="UP000185511"/>
    </source>
</evidence>
<name>A0AAC9LA71_9PSEU</name>
<dbReference type="Pfam" id="PF12802">
    <property type="entry name" value="MarR_2"/>
    <property type="match status" value="1"/>
</dbReference>
<dbReference type="EMBL" id="CP016076">
    <property type="protein sequence ID" value="APU13816.1"/>
    <property type="molecule type" value="Genomic_DNA"/>
</dbReference>
<evidence type="ECO:0000313" key="2">
    <source>
        <dbReference type="EMBL" id="APU13816.1"/>
    </source>
</evidence>
<proteinExistence type="predicted"/>
<dbReference type="SUPFAM" id="SSF46785">
    <property type="entry name" value="Winged helix' DNA-binding domain"/>
    <property type="match status" value="1"/>
</dbReference>
<dbReference type="KEGG" id="acad:UA74_08760"/>